<dbReference type="InterPro" id="IPR053136">
    <property type="entry name" value="UTP_pyrophosphatase-like"/>
</dbReference>
<dbReference type="CDD" id="cd07344">
    <property type="entry name" value="M48_yhfN_like"/>
    <property type="match status" value="1"/>
</dbReference>
<dbReference type="AlphaFoldDB" id="A0A645IQK2"/>
<evidence type="ECO:0000313" key="2">
    <source>
        <dbReference type="EMBL" id="MPN53172.1"/>
    </source>
</evidence>
<accession>A0A645IQK2</accession>
<dbReference type="Gene3D" id="3.30.2010.10">
    <property type="entry name" value="Metalloproteases ('zincins'), catalytic domain"/>
    <property type="match status" value="1"/>
</dbReference>
<dbReference type="EMBL" id="VSSQ01120020">
    <property type="protein sequence ID" value="MPN53172.1"/>
    <property type="molecule type" value="Genomic_DNA"/>
</dbReference>
<proteinExistence type="predicted"/>
<comment type="caution">
    <text evidence="2">The sequence shown here is derived from an EMBL/GenBank/DDBJ whole genome shotgun (WGS) entry which is preliminary data.</text>
</comment>
<evidence type="ECO:0000259" key="1">
    <source>
        <dbReference type="Pfam" id="PF01863"/>
    </source>
</evidence>
<protein>
    <recommendedName>
        <fullName evidence="1">YgjP-like metallopeptidase domain-containing protein</fullName>
    </recommendedName>
</protein>
<dbReference type="PANTHER" id="PTHR30399">
    <property type="entry name" value="UNCHARACTERIZED PROTEIN YGJP"/>
    <property type="match status" value="1"/>
</dbReference>
<sequence length="106" mass="12281">MEIEQVTARLAQTMRVSFNSLTIRDQRTRWGSCSSKGTLSFNWRLVMTPPTILQYVVIHELAHLTVPNHSAEFWGRVAAFYPDYKKARLWLKKNASLLYPQGLTQL</sequence>
<reference evidence="2" key="1">
    <citation type="submission" date="2019-08" db="EMBL/GenBank/DDBJ databases">
        <authorList>
            <person name="Kucharzyk K."/>
            <person name="Murdoch R.W."/>
            <person name="Higgins S."/>
            <person name="Loffler F."/>
        </authorList>
    </citation>
    <scope>NUCLEOTIDE SEQUENCE</scope>
</reference>
<name>A0A645IQK2_9ZZZZ</name>
<dbReference type="InterPro" id="IPR002725">
    <property type="entry name" value="YgjP-like_metallopeptidase"/>
</dbReference>
<gene>
    <name evidence="2" type="ORF">SDC9_200836</name>
</gene>
<organism evidence="2">
    <name type="scientific">bioreactor metagenome</name>
    <dbReference type="NCBI Taxonomy" id="1076179"/>
    <lineage>
        <taxon>unclassified sequences</taxon>
        <taxon>metagenomes</taxon>
        <taxon>ecological metagenomes</taxon>
    </lineage>
</organism>
<dbReference type="Pfam" id="PF01863">
    <property type="entry name" value="YgjP-like"/>
    <property type="match status" value="1"/>
</dbReference>
<feature type="domain" description="YgjP-like metallopeptidase" evidence="1">
    <location>
        <begin position="2"/>
        <end position="94"/>
    </location>
</feature>
<dbReference type="PANTHER" id="PTHR30399:SF1">
    <property type="entry name" value="UTP PYROPHOSPHATASE"/>
    <property type="match status" value="1"/>
</dbReference>